<keyword evidence="3" id="KW-1185">Reference proteome</keyword>
<feature type="region of interest" description="Disordered" evidence="1">
    <location>
        <begin position="37"/>
        <end position="72"/>
    </location>
</feature>
<comment type="caution">
    <text evidence="2">The sequence shown here is derived from an EMBL/GenBank/DDBJ whole genome shotgun (WGS) entry which is preliminary data.</text>
</comment>
<dbReference type="EMBL" id="BAABDC010000004">
    <property type="protein sequence ID" value="GAA3710019.1"/>
    <property type="molecule type" value="Genomic_DNA"/>
</dbReference>
<accession>A0ABP7DWF1</accession>
<evidence type="ECO:0000256" key="1">
    <source>
        <dbReference type="SAM" id="MobiDB-lite"/>
    </source>
</evidence>
<reference evidence="3" key="1">
    <citation type="journal article" date="2019" name="Int. J. Syst. Evol. Microbiol.">
        <title>The Global Catalogue of Microorganisms (GCM) 10K type strain sequencing project: providing services to taxonomists for standard genome sequencing and annotation.</title>
        <authorList>
            <consortium name="The Broad Institute Genomics Platform"/>
            <consortium name="The Broad Institute Genome Sequencing Center for Infectious Disease"/>
            <person name="Wu L."/>
            <person name="Ma J."/>
        </authorList>
    </citation>
    <scope>NUCLEOTIDE SEQUENCE [LARGE SCALE GENOMIC DNA]</scope>
    <source>
        <strain evidence="3">JCM 17125</strain>
    </source>
</reference>
<organism evidence="2 3">
    <name type="scientific">Terrabacter ginsenosidimutans</name>
    <dbReference type="NCBI Taxonomy" id="490575"/>
    <lineage>
        <taxon>Bacteria</taxon>
        <taxon>Bacillati</taxon>
        <taxon>Actinomycetota</taxon>
        <taxon>Actinomycetes</taxon>
        <taxon>Micrococcales</taxon>
        <taxon>Intrasporangiaceae</taxon>
        <taxon>Terrabacter</taxon>
    </lineage>
</organism>
<feature type="region of interest" description="Disordered" evidence="1">
    <location>
        <begin position="1"/>
        <end position="22"/>
    </location>
</feature>
<evidence type="ECO:0000313" key="2">
    <source>
        <dbReference type="EMBL" id="GAA3710019.1"/>
    </source>
</evidence>
<sequence>MRKPTRADSRERQMTRGMHVSREQRIVTITAVMGVRRSRVRRTSAQSNRGRRVTPIAAQKPTPSHDDPTDLTSRLHIAGHRFVPERLLKGVEPRQLELLVILDGRAISW</sequence>
<evidence type="ECO:0000313" key="3">
    <source>
        <dbReference type="Proteomes" id="UP001501468"/>
    </source>
</evidence>
<gene>
    <name evidence="2" type="ORF">GCM10022399_28570</name>
</gene>
<protein>
    <submittedName>
        <fullName evidence="2">Uncharacterized protein</fullName>
    </submittedName>
</protein>
<name>A0ABP7DWF1_9MICO</name>
<dbReference type="Proteomes" id="UP001501468">
    <property type="component" value="Unassembled WGS sequence"/>
</dbReference>
<proteinExistence type="predicted"/>